<gene>
    <name evidence="1" type="ORF">M0R45_033925</name>
</gene>
<protein>
    <submittedName>
        <fullName evidence="1">Uncharacterized protein</fullName>
    </submittedName>
</protein>
<name>A0AAW1WLD2_RUBAR</name>
<proteinExistence type="predicted"/>
<keyword evidence="2" id="KW-1185">Reference proteome</keyword>
<organism evidence="1 2">
    <name type="scientific">Rubus argutus</name>
    <name type="common">Southern blackberry</name>
    <dbReference type="NCBI Taxonomy" id="59490"/>
    <lineage>
        <taxon>Eukaryota</taxon>
        <taxon>Viridiplantae</taxon>
        <taxon>Streptophyta</taxon>
        <taxon>Embryophyta</taxon>
        <taxon>Tracheophyta</taxon>
        <taxon>Spermatophyta</taxon>
        <taxon>Magnoliopsida</taxon>
        <taxon>eudicotyledons</taxon>
        <taxon>Gunneridae</taxon>
        <taxon>Pentapetalae</taxon>
        <taxon>rosids</taxon>
        <taxon>fabids</taxon>
        <taxon>Rosales</taxon>
        <taxon>Rosaceae</taxon>
        <taxon>Rosoideae</taxon>
        <taxon>Rosoideae incertae sedis</taxon>
        <taxon>Rubus</taxon>
    </lineage>
</organism>
<accession>A0AAW1WLD2</accession>
<comment type="caution">
    <text evidence="1">The sequence shown here is derived from an EMBL/GenBank/DDBJ whole genome shotgun (WGS) entry which is preliminary data.</text>
</comment>
<dbReference type="EMBL" id="JBEDUW010000006">
    <property type="protein sequence ID" value="KAK9925606.1"/>
    <property type="molecule type" value="Genomic_DNA"/>
</dbReference>
<evidence type="ECO:0000313" key="1">
    <source>
        <dbReference type="EMBL" id="KAK9925606.1"/>
    </source>
</evidence>
<dbReference type="AlphaFoldDB" id="A0AAW1WLD2"/>
<sequence length="270" mass="31445">MSMKNFVRKYNRTLLTGKNYCRSDSRFGGAEYERIVILNRDEQNNKLNRVPNTVAVWGFCSCTDHQFWGFCQWAIRFPLAPVDESRCPLSLTVRRSERKTALKTASALHQLQNLRSVLLDERQVFLVLAALTFLLNQRSNWTATPFLIEIPPTLHTRNSRRSRHIRPRLQAGTKSDQTWRLPLMIRRDTAQITISFPTPQITPLESKLESLVRTVSGWKMRTERERRRGGSMWTCGGLWLRRCFGVGKWSMFGERDSEFLCFEIESEVGV</sequence>
<evidence type="ECO:0000313" key="2">
    <source>
        <dbReference type="Proteomes" id="UP001457282"/>
    </source>
</evidence>
<reference evidence="1 2" key="1">
    <citation type="journal article" date="2023" name="G3 (Bethesda)">
        <title>A chromosome-length genome assembly and annotation of blackberry (Rubus argutus, cv. 'Hillquist').</title>
        <authorList>
            <person name="Bruna T."/>
            <person name="Aryal R."/>
            <person name="Dudchenko O."/>
            <person name="Sargent D.J."/>
            <person name="Mead D."/>
            <person name="Buti M."/>
            <person name="Cavallini A."/>
            <person name="Hytonen T."/>
            <person name="Andres J."/>
            <person name="Pham M."/>
            <person name="Weisz D."/>
            <person name="Mascagni F."/>
            <person name="Usai G."/>
            <person name="Natali L."/>
            <person name="Bassil N."/>
            <person name="Fernandez G.E."/>
            <person name="Lomsadze A."/>
            <person name="Armour M."/>
            <person name="Olukolu B."/>
            <person name="Poorten T."/>
            <person name="Britton C."/>
            <person name="Davik J."/>
            <person name="Ashrafi H."/>
            <person name="Aiden E.L."/>
            <person name="Borodovsky M."/>
            <person name="Worthington M."/>
        </authorList>
    </citation>
    <scope>NUCLEOTIDE SEQUENCE [LARGE SCALE GENOMIC DNA]</scope>
    <source>
        <strain evidence="1">PI 553951</strain>
    </source>
</reference>
<dbReference type="Proteomes" id="UP001457282">
    <property type="component" value="Unassembled WGS sequence"/>
</dbReference>